<evidence type="ECO:0008006" key="6">
    <source>
        <dbReference type="Google" id="ProtNLM"/>
    </source>
</evidence>
<dbReference type="EMBL" id="CAJNOQ010039590">
    <property type="protein sequence ID" value="CAF1616947.1"/>
    <property type="molecule type" value="Genomic_DNA"/>
</dbReference>
<evidence type="ECO:0000313" key="1">
    <source>
        <dbReference type="EMBL" id="CAF1573320.1"/>
    </source>
</evidence>
<dbReference type="InterPro" id="IPR036852">
    <property type="entry name" value="Peptidase_S8/S53_dom_sf"/>
</dbReference>
<dbReference type="Gene3D" id="3.40.50.200">
    <property type="entry name" value="Peptidase S8/S53 domain"/>
    <property type="match status" value="2"/>
</dbReference>
<evidence type="ECO:0000313" key="4">
    <source>
        <dbReference type="EMBL" id="CAF4504291.1"/>
    </source>
</evidence>
<dbReference type="GO" id="GO:0004252">
    <property type="term" value="F:serine-type endopeptidase activity"/>
    <property type="evidence" value="ECO:0007669"/>
    <property type="project" value="InterPro"/>
</dbReference>
<protein>
    <recommendedName>
        <fullName evidence="6">Peptidase S8/S53 domain-containing protein</fullName>
    </recommendedName>
</protein>
<evidence type="ECO:0000313" key="3">
    <source>
        <dbReference type="EMBL" id="CAF4368705.1"/>
    </source>
</evidence>
<dbReference type="Proteomes" id="UP000681722">
    <property type="component" value="Unassembled WGS sequence"/>
</dbReference>
<gene>
    <name evidence="2" type="ORF">GPM918_LOCUS43488</name>
    <name evidence="1" type="ORF">OVA965_LOCUS40492</name>
    <name evidence="4" type="ORF">SRO942_LOCUS44991</name>
    <name evidence="3" type="ORF">TMI583_LOCUS41937</name>
</gene>
<dbReference type="AlphaFoldDB" id="A0A816BZU0"/>
<evidence type="ECO:0000313" key="5">
    <source>
        <dbReference type="Proteomes" id="UP000663829"/>
    </source>
</evidence>
<dbReference type="PANTHER" id="PTHR14218:SF15">
    <property type="entry name" value="TRIPEPTIDYL-PEPTIDASE 1"/>
    <property type="match status" value="1"/>
</dbReference>
<dbReference type="GO" id="GO:0008240">
    <property type="term" value="F:tripeptidyl-peptidase activity"/>
    <property type="evidence" value="ECO:0007669"/>
    <property type="project" value="TreeGrafter"/>
</dbReference>
<dbReference type="EMBL" id="CAJOBA010067037">
    <property type="protein sequence ID" value="CAF4368705.1"/>
    <property type="molecule type" value="Genomic_DNA"/>
</dbReference>
<dbReference type="EMBL" id="CAJOBC010106578">
    <property type="protein sequence ID" value="CAF4504291.1"/>
    <property type="molecule type" value="Genomic_DNA"/>
</dbReference>
<sequence>MSPYESRVNPDASGENFCTKVLTLNQLDHLPQVLSISYGDSEICLCKGFTGDCNTTFNSNAIYTRRTNIEFMKLFMRGISILTSFSATACPYLTTVGATELIDIEYNRGFPDISAFGASGFFVINETYQIFGSTSMSAPLWNGIATILNSYSLKQTKH</sequence>
<proteinExistence type="predicted"/>
<dbReference type="SUPFAM" id="SSF52743">
    <property type="entry name" value="Subtilisin-like"/>
    <property type="match status" value="1"/>
</dbReference>
<dbReference type="EMBL" id="CAJNOK010044188">
    <property type="protein sequence ID" value="CAF1573320.1"/>
    <property type="molecule type" value="Genomic_DNA"/>
</dbReference>
<reference evidence="2" key="1">
    <citation type="submission" date="2021-02" db="EMBL/GenBank/DDBJ databases">
        <authorList>
            <person name="Nowell W R."/>
        </authorList>
    </citation>
    <scope>NUCLEOTIDE SEQUENCE</scope>
</reference>
<dbReference type="GO" id="GO:0006508">
    <property type="term" value="P:proteolysis"/>
    <property type="evidence" value="ECO:0007669"/>
    <property type="project" value="InterPro"/>
</dbReference>
<dbReference type="InterPro" id="IPR050819">
    <property type="entry name" value="Tripeptidyl-peptidase_I"/>
</dbReference>
<name>A0A816BZU0_9BILA</name>
<accession>A0A816BZU0</accession>
<dbReference type="Proteomes" id="UP000663829">
    <property type="component" value="Unassembled WGS sequence"/>
</dbReference>
<dbReference type="Proteomes" id="UP000682733">
    <property type="component" value="Unassembled WGS sequence"/>
</dbReference>
<comment type="caution">
    <text evidence="2">The sequence shown here is derived from an EMBL/GenBank/DDBJ whole genome shotgun (WGS) entry which is preliminary data.</text>
</comment>
<evidence type="ECO:0000313" key="2">
    <source>
        <dbReference type="EMBL" id="CAF1616947.1"/>
    </source>
</evidence>
<dbReference type="Proteomes" id="UP000677228">
    <property type="component" value="Unassembled WGS sequence"/>
</dbReference>
<dbReference type="PANTHER" id="PTHR14218">
    <property type="entry name" value="PROTEASE S8 TRIPEPTIDYL PEPTIDASE I CLN2"/>
    <property type="match status" value="1"/>
</dbReference>
<organism evidence="2 5">
    <name type="scientific">Didymodactylos carnosus</name>
    <dbReference type="NCBI Taxonomy" id="1234261"/>
    <lineage>
        <taxon>Eukaryota</taxon>
        <taxon>Metazoa</taxon>
        <taxon>Spiralia</taxon>
        <taxon>Gnathifera</taxon>
        <taxon>Rotifera</taxon>
        <taxon>Eurotatoria</taxon>
        <taxon>Bdelloidea</taxon>
        <taxon>Philodinida</taxon>
        <taxon>Philodinidae</taxon>
        <taxon>Didymodactylos</taxon>
    </lineage>
</organism>
<dbReference type="OrthoDB" id="2919105at2759"/>
<keyword evidence="5" id="KW-1185">Reference proteome</keyword>